<feature type="compositionally biased region" description="Polar residues" evidence="13">
    <location>
        <begin position="254"/>
        <end position="267"/>
    </location>
</feature>
<dbReference type="InterPro" id="IPR042530">
    <property type="entry name" value="EME1/EME2_C"/>
</dbReference>
<evidence type="ECO:0000256" key="11">
    <source>
        <dbReference type="ARBA" id="ARBA00023242"/>
    </source>
</evidence>
<evidence type="ECO:0000256" key="2">
    <source>
        <dbReference type="ARBA" id="ARBA00004123"/>
    </source>
</evidence>
<comment type="subcellular location">
    <subcellularLocation>
        <location evidence="2">Nucleus</location>
    </subcellularLocation>
</comment>
<feature type="region of interest" description="Disordered" evidence="13">
    <location>
        <begin position="176"/>
        <end position="221"/>
    </location>
</feature>
<dbReference type="AlphaFoldDB" id="A0A1Y1W793"/>
<feature type="region of interest" description="Disordered" evidence="13">
    <location>
        <begin position="17"/>
        <end position="108"/>
    </location>
</feature>
<evidence type="ECO:0000256" key="4">
    <source>
        <dbReference type="ARBA" id="ARBA00022723"/>
    </source>
</evidence>
<keyword evidence="8" id="KW-0460">Magnesium</keyword>
<evidence type="ECO:0000256" key="8">
    <source>
        <dbReference type="ARBA" id="ARBA00022842"/>
    </source>
</evidence>
<dbReference type="GO" id="GO:0046872">
    <property type="term" value="F:metal ion binding"/>
    <property type="evidence" value="ECO:0007669"/>
    <property type="project" value="UniProtKB-KW"/>
</dbReference>
<keyword evidence="15" id="KW-1185">Reference proteome</keyword>
<gene>
    <name evidence="14" type="ORF">DL89DRAFT_171781</name>
</gene>
<evidence type="ECO:0000256" key="12">
    <source>
        <dbReference type="ARBA" id="ARBA00023254"/>
    </source>
</evidence>
<sequence>MTNGPDIIDLLTDTSSLDLEASRPASPAAAVAASPYARRDRLVQPRRPPQQPAADVPSPNTPNLPSPSVLFHIDNISATPTRRSESSHSSLQLISRDTALDIPSSPPTVDEYVMDELRDNQPQDYDEQGLSDFPGLPPPLDLGEFTPGELAADGELSDTSFFLDEIVRGASAFDRQRVASSDEFRTETRSPSQVSVPRMHADDASDSAPPTEILASESESDTGDAYFTRIRQSLRQAAEGNVRTGAALLGRRSASMQHTVADTTGKTPSMMSGSSQAMPSSSPVLSLHQPPAIHSSQILATSTSLSLPSSPGPPADRSPSGMHTMSQALTLKEIERERKRMEREEKKRLREEEKARREKKKQYEKSLSKANRKQVDTSEIAKDIIVLADKSVLDMLAAPHKKNSMAHGASPAEGGLATDSDCGASEGNMDEREHALFAGLLEAGIKYRVSDIGALGAFKWEMEMHRKWDSLMGMYVPLAVPRTVPVRLAAMVVWPSERLVDLVSRSQLADAVEVERGLLGVRRLFVVVVGLAKFLNKVQTVESREFARMIRQRLKSGSVHPAQSRRHTDTRTTVTEDEVDEAVLQIQVTNPLVTWFLQCKDTSALSRLLHQTSADMVQAVFRSKGQNEWISTDSSDPGMGSTFFTSSQPSMANNFITSEVRSALRAAVIRTGADLTDSWIRALAMIPKVTLAVAQCIVAQYPTPRCLFDAWERQGSVPERAQMLANLTVSGGRRLGITMSTRIFHMFTESNPSKPYAEC</sequence>
<feature type="compositionally biased region" description="Low complexity" evidence="13">
    <location>
        <begin position="17"/>
        <end position="36"/>
    </location>
</feature>
<keyword evidence="11" id="KW-0539">Nucleus</keyword>
<evidence type="ECO:0000256" key="5">
    <source>
        <dbReference type="ARBA" id="ARBA00022759"/>
    </source>
</evidence>
<dbReference type="GO" id="GO:0051321">
    <property type="term" value="P:meiotic cell cycle"/>
    <property type="evidence" value="ECO:0007669"/>
    <property type="project" value="UniProtKB-KW"/>
</dbReference>
<evidence type="ECO:0000256" key="9">
    <source>
        <dbReference type="ARBA" id="ARBA00023172"/>
    </source>
</evidence>
<keyword evidence="4" id="KW-0479">Metal-binding</keyword>
<dbReference type="EMBL" id="MCFD01000008">
    <property type="protein sequence ID" value="ORX69106.1"/>
    <property type="molecule type" value="Genomic_DNA"/>
</dbReference>
<keyword evidence="6" id="KW-0227">DNA damage</keyword>
<organism evidence="14 15">
    <name type="scientific">Linderina pennispora</name>
    <dbReference type="NCBI Taxonomy" id="61395"/>
    <lineage>
        <taxon>Eukaryota</taxon>
        <taxon>Fungi</taxon>
        <taxon>Fungi incertae sedis</taxon>
        <taxon>Zoopagomycota</taxon>
        <taxon>Kickxellomycotina</taxon>
        <taxon>Kickxellomycetes</taxon>
        <taxon>Kickxellales</taxon>
        <taxon>Kickxellaceae</taxon>
        <taxon>Linderina</taxon>
    </lineage>
</organism>
<keyword evidence="7" id="KW-0378">Hydrolase</keyword>
<dbReference type="GO" id="GO:0016787">
    <property type="term" value="F:hydrolase activity"/>
    <property type="evidence" value="ECO:0007669"/>
    <property type="project" value="UniProtKB-KW"/>
</dbReference>
<comment type="cofactor">
    <cofactor evidence="1">
        <name>Mg(2+)</name>
        <dbReference type="ChEBI" id="CHEBI:18420"/>
    </cofactor>
</comment>
<feature type="region of interest" description="Disordered" evidence="13">
    <location>
        <begin position="250"/>
        <end position="288"/>
    </location>
</feature>
<dbReference type="PANTHER" id="PTHR21077:SF5">
    <property type="entry name" value="CROSSOVER JUNCTION ENDONUCLEASE MMS4"/>
    <property type="match status" value="1"/>
</dbReference>
<evidence type="ECO:0000256" key="6">
    <source>
        <dbReference type="ARBA" id="ARBA00022763"/>
    </source>
</evidence>
<keyword evidence="3" id="KW-0540">Nuclease</keyword>
<feature type="compositionally biased region" description="Low complexity" evidence="13">
    <location>
        <begin position="87"/>
        <end position="96"/>
    </location>
</feature>
<evidence type="ECO:0000256" key="1">
    <source>
        <dbReference type="ARBA" id="ARBA00001946"/>
    </source>
</evidence>
<keyword evidence="12" id="KW-0469">Meiosis</keyword>
<reference evidence="14 15" key="1">
    <citation type="submission" date="2016-07" db="EMBL/GenBank/DDBJ databases">
        <title>Pervasive Adenine N6-methylation of Active Genes in Fungi.</title>
        <authorList>
            <consortium name="DOE Joint Genome Institute"/>
            <person name="Mondo S.J."/>
            <person name="Dannebaum R.O."/>
            <person name="Kuo R.C."/>
            <person name="Labutti K."/>
            <person name="Haridas S."/>
            <person name="Kuo A."/>
            <person name="Salamov A."/>
            <person name="Ahrendt S.R."/>
            <person name="Lipzen A."/>
            <person name="Sullivan W."/>
            <person name="Andreopoulos W.B."/>
            <person name="Clum A."/>
            <person name="Lindquist E."/>
            <person name="Daum C."/>
            <person name="Ramamoorthy G.K."/>
            <person name="Gryganskyi A."/>
            <person name="Culley D."/>
            <person name="Magnuson J.K."/>
            <person name="James T.Y."/>
            <person name="O'Malley M.A."/>
            <person name="Stajich J.E."/>
            <person name="Spatafora J.W."/>
            <person name="Visel A."/>
            <person name="Grigoriev I.V."/>
        </authorList>
    </citation>
    <scope>NUCLEOTIDE SEQUENCE [LARGE SCALE GENOMIC DNA]</scope>
    <source>
        <strain evidence="14 15">ATCC 12442</strain>
    </source>
</reference>
<evidence type="ECO:0000313" key="15">
    <source>
        <dbReference type="Proteomes" id="UP000193922"/>
    </source>
</evidence>
<dbReference type="PANTHER" id="PTHR21077">
    <property type="entry name" value="EME1 PROTEIN"/>
    <property type="match status" value="1"/>
</dbReference>
<proteinExistence type="predicted"/>
<feature type="region of interest" description="Disordered" evidence="13">
    <location>
        <begin position="302"/>
        <end position="370"/>
    </location>
</feature>
<evidence type="ECO:0000256" key="3">
    <source>
        <dbReference type="ARBA" id="ARBA00022722"/>
    </source>
</evidence>
<dbReference type="Pfam" id="PF21292">
    <property type="entry name" value="EME1-MUS81_C"/>
    <property type="match status" value="1"/>
</dbReference>
<feature type="compositionally biased region" description="Basic and acidic residues" evidence="13">
    <location>
        <begin position="332"/>
        <end position="370"/>
    </location>
</feature>
<keyword evidence="9" id="KW-0233">DNA recombination</keyword>
<accession>A0A1Y1W793</accession>
<dbReference type="Gene3D" id="1.10.150.670">
    <property type="entry name" value="Crossover junction endonuclease EME1, DNA-binding domain"/>
    <property type="match status" value="1"/>
</dbReference>
<dbReference type="OrthoDB" id="343092at2759"/>
<protein>
    <recommendedName>
        <fullName evidence="16">ERCC4 domain-containing protein</fullName>
    </recommendedName>
</protein>
<dbReference type="GO" id="GO:0006281">
    <property type="term" value="P:DNA repair"/>
    <property type="evidence" value="ECO:0007669"/>
    <property type="project" value="UniProtKB-KW"/>
</dbReference>
<dbReference type="InterPro" id="IPR033310">
    <property type="entry name" value="Mms4/EME1/EME2"/>
</dbReference>
<dbReference type="GO" id="GO:0005634">
    <property type="term" value="C:nucleus"/>
    <property type="evidence" value="ECO:0007669"/>
    <property type="project" value="UniProtKB-SubCell"/>
</dbReference>
<dbReference type="GO" id="GO:0006310">
    <property type="term" value="P:DNA recombination"/>
    <property type="evidence" value="ECO:0007669"/>
    <property type="project" value="UniProtKB-KW"/>
</dbReference>
<evidence type="ECO:0000256" key="10">
    <source>
        <dbReference type="ARBA" id="ARBA00023204"/>
    </source>
</evidence>
<comment type="caution">
    <text evidence="14">The sequence shown here is derived from an EMBL/GenBank/DDBJ whole genome shotgun (WGS) entry which is preliminary data.</text>
</comment>
<dbReference type="GO" id="GO:0048476">
    <property type="term" value="C:Holliday junction resolvase complex"/>
    <property type="evidence" value="ECO:0007669"/>
    <property type="project" value="InterPro"/>
</dbReference>
<keyword evidence="5" id="KW-0255">Endonuclease</keyword>
<name>A0A1Y1W793_9FUNG</name>
<keyword evidence="10" id="KW-0234">DNA repair</keyword>
<evidence type="ECO:0008006" key="16">
    <source>
        <dbReference type="Google" id="ProtNLM"/>
    </source>
</evidence>
<evidence type="ECO:0000313" key="14">
    <source>
        <dbReference type="EMBL" id="ORX69106.1"/>
    </source>
</evidence>
<dbReference type="Proteomes" id="UP000193922">
    <property type="component" value="Unassembled WGS sequence"/>
</dbReference>
<feature type="compositionally biased region" description="Low complexity" evidence="13">
    <location>
        <begin position="268"/>
        <end position="286"/>
    </location>
</feature>
<dbReference type="RefSeq" id="XP_040742838.1">
    <property type="nucleotide sequence ID" value="XM_040883793.1"/>
</dbReference>
<evidence type="ECO:0000256" key="13">
    <source>
        <dbReference type="SAM" id="MobiDB-lite"/>
    </source>
</evidence>
<dbReference type="GO" id="GO:0004519">
    <property type="term" value="F:endonuclease activity"/>
    <property type="evidence" value="ECO:0007669"/>
    <property type="project" value="UniProtKB-KW"/>
</dbReference>
<dbReference type="STRING" id="61395.A0A1Y1W793"/>
<evidence type="ECO:0000256" key="7">
    <source>
        <dbReference type="ARBA" id="ARBA00022801"/>
    </source>
</evidence>
<dbReference type="GeneID" id="63800441"/>
<feature type="compositionally biased region" description="Basic and acidic residues" evidence="13">
    <location>
        <begin position="176"/>
        <end position="188"/>
    </location>
</feature>